<evidence type="ECO:0000256" key="1">
    <source>
        <dbReference type="SAM" id="MobiDB-lite"/>
    </source>
</evidence>
<accession>A0AAW9CMJ3</accession>
<dbReference type="EMBL" id="QXCT01000001">
    <property type="protein sequence ID" value="MDW9251880.1"/>
    <property type="molecule type" value="Genomic_DNA"/>
</dbReference>
<proteinExistence type="predicted"/>
<reference evidence="2" key="1">
    <citation type="submission" date="2018-08" db="EMBL/GenBank/DDBJ databases">
        <title>Identification of Burkholderia cepacia strains that express a Burkholderia pseudomallei-like capsular polysaccharide.</title>
        <authorList>
            <person name="Burtnick M.N."/>
            <person name="Vongsouvath M."/>
            <person name="Newton P."/>
            <person name="Wuthiekanun V."/>
            <person name="Limmathurotsakul D."/>
            <person name="Brett P.J."/>
            <person name="Chantratita N."/>
            <person name="Dance D.A."/>
        </authorList>
    </citation>
    <scope>NUCLEOTIDE SEQUENCE</scope>
    <source>
        <strain evidence="2">SBXCC001</strain>
    </source>
</reference>
<organism evidence="2 3">
    <name type="scientific">Burkholderia thailandensis</name>
    <dbReference type="NCBI Taxonomy" id="57975"/>
    <lineage>
        <taxon>Bacteria</taxon>
        <taxon>Pseudomonadati</taxon>
        <taxon>Pseudomonadota</taxon>
        <taxon>Betaproteobacteria</taxon>
        <taxon>Burkholderiales</taxon>
        <taxon>Burkholderiaceae</taxon>
        <taxon>Burkholderia</taxon>
        <taxon>pseudomallei group</taxon>
    </lineage>
</organism>
<comment type="caution">
    <text evidence="2">The sequence shown here is derived from an EMBL/GenBank/DDBJ whole genome shotgun (WGS) entry which is preliminary data.</text>
</comment>
<evidence type="ECO:0000313" key="3">
    <source>
        <dbReference type="Proteomes" id="UP001272137"/>
    </source>
</evidence>
<name>A0AAW9CMJ3_BURTH</name>
<evidence type="ECO:0000313" key="2">
    <source>
        <dbReference type="EMBL" id="MDW9251880.1"/>
    </source>
</evidence>
<feature type="region of interest" description="Disordered" evidence="1">
    <location>
        <begin position="1"/>
        <end position="22"/>
    </location>
</feature>
<dbReference type="AlphaFoldDB" id="A0AAW9CMJ3"/>
<sequence length="113" mass="12342">MTFHACIEPGREQAGRVKAPAQTRQYTELGALARRRDGLLPNSRNIDDATGEAGRIAIAGTYERVRGRSTHAVANGPRRALASPSPAGHRCALRQTTTRETHASRQQDRLISK</sequence>
<protein>
    <submittedName>
        <fullName evidence="2">Uncharacterized protein</fullName>
    </submittedName>
</protein>
<gene>
    <name evidence="2" type="ORF">C7S16_5589</name>
</gene>
<feature type="compositionally biased region" description="Basic and acidic residues" evidence="1">
    <location>
        <begin position="97"/>
        <end position="113"/>
    </location>
</feature>
<dbReference type="Proteomes" id="UP001272137">
    <property type="component" value="Unassembled WGS sequence"/>
</dbReference>
<feature type="region of interest" description="Disordered" evidence="1">
    <location>
        <begin position="68"/>
        <end position="113"/>
    </location>
</feature>